<proteinExistence type="predicted"/>
<evidence type="ECO:0000256" key="1">
    <source>
        <dbReference type="SAM" id="MobiDB-lite"/>
    </source>
</evidence>
<evidence type="ECO:0000313" key="3">
    <source>
        <dbReference type="Proteomes" id="UP000735302"/>
    </source>
</evidence>
<feature type="compositionally biased region" description="Basic and acidic residues" evidence="1">
    <location>
        <begin position="183"/>
        <end position="194"/>
    </location>
</feature>
<feature type="compositionally biased region" description="Basic and acidic residues" evidence="1">
    <location>
        <begin position="152"/>
        <end position="164"/>
    </location>
</feature>
<name>A0AAV4CBN2_9GAST</name>
<keyword evidence="3" id="KW-1185">Reference proteome</keyword>
<sequence length="194" mass="21896">MLTDRINVSSSIVMPDAGAFGEYVVFFLLHSFWNPALNGYLGLLRPGESEDGKEGSGKLPHNVICQEQSGPYSWFLDALTKSAGKTYPCGDIKIHWSYLVYRLITKHTCVGYSTKESDWSNASAECRKDGGYLINIPNTSSNALYLINHKKKDGEKEEEEKQEKQEEEEIMVEAEEEEEEGDKDVKRKCESSLN</sequence>
<evidence type="ECO:0000313" key="2">
    <source>
        <dbReference type="EMBL" id="GFO29273.1"/>
    </source>
</evidence>
<protein>
    <recommendedName>
        <fullName evidence="4">C-type lectin domain-containing protein</fullName>
    </recommendedName>
</protein>
<dbReference type="EMBL" id="BLXT01006136">
    <property type="protein sequence ID" value="GFO29273.1"/>
    <property type="molecule type" value="Genomic_DNA"/>
</dbReference>
<reference evidence="2 3" key="1">
    <citation type="journal article" date="2021" name="Elife">
        <title>Chloroplast acquisition without the gene transfer in kleptoplastic sea slugs, Plakobranchus ocellatus.</title>
        <authorList>
            <person name="Maeda T."/>
            <person name="Takahashi S."/>
            <person name="Yoshida T."/>
            <person name="Shimamura S."/>
            <person name="Takaki Y."/>
            <person name="Nagai Y."/>
            <person name="Toyoda A."/>
            <person name="Suzuki Y."/>
            <person name="Arimoto A."/>
            <person name="Ishii H."/>
            <person name="Satoh N."/>
            <person name="Nishiyama T."/>
            <person name="Hasebe M."/>
            <person name="Maruyama T."/>
            <person name="Minagawa J."/>
            <person name="Obokata J."/>
            <person name="Shigenobu S."/>
        </authorList>
    </citation>
    <scope>NUCLEOTIDE SEQUENCE [LARGE SCALE GENOMIC DNA]</scope>
</reference>
<feature type="compositionally biased region" description="Acidic residues" evidence="1">
    <location>
        <begin position="165"/>
        <end position="182"/>
    </location>
</feature>
<dbReference type="Proteomes" id="UP000735302">
    <property type="component" value="Unassembled WGS sequence"/>
</dbReference>
<feature type="region of interest" description="Disordered" evidence="1">
    <location>
        <begin position="150"/>
        <end position="194"/>
    </location>
</feature>
<accession>A0AAV4CBN2</accession>
<gene>
    <name evidence="2" type="ORF">PoB_005577800</name>
</gene>
<evidence type="ECO:0008006" key="4">
    <source>
        <dbReference type="Google" id="ProtNLM"/>
    </source>
</evidence>
<organism evidence="2 3">
    <name type="scientific">Plakobranchus ocellatus</name>
    <dbReference type="NCBI Taxonomy" id="259542"/>
    <lineage>
        <taxon>Eukaryota</taxon>
        <taxon>Metazoa</taxon>
        <taxon>Spiralia</taxon>
        <taxon>Lophotrochozoa</taxon>
        <taxon>Mollusca</taxon>
        <taxon>Gastropoda</taxon>
        <taxon>Heterobranchia</taxon>
        <taxon>Euthyneura</taxon>
        <taxon>Panpulmonata</taxon>
        <taxon>Sacoglossa</taxon>
        <taxon>Placobranchoidea</taxon>
        <taxon>Plakobranchidae</taxon>
        <taxon>Plakobranchus</taxon>
    </lineage>
</organism>
<comment type="caution">
    <text evidence="2">The sequence shown here is derived from an EMBL/GenBank/DDBJ whole genome shotgun (WGS) entry which is preliminary data.</text>
</comment>
<dbReference type="AlphaFoldDB" id="A0AAV4CBN2"/>